<dbReference type="Proteomes" id="UP001403385">
    <property type="component" value="Unassembled WGS sequence"/>
</dbReference>
<keyword evidence="9" id="KW-0675">Receptor</keyword>
<comment type="subcellular location">
    <subcellularLocation>
        <location evidence="1 7">Cell outer membrane</location>
        <topology evidence="1 7">Multi-pass membrane protein</topology>
    </subcellularLocation>
</comment>
<dbReference type="InterPro" id="IPR012910">
    <property type="entry name" value="Plug_dom"/>
</dbReference>
<dbReference type="InterPro" id="IPR023996">
    <property type="entry name" value="TonB-dep_OMP_SusC/RagA"/>
</dbReference>
<accession>A0AAW9SFS2</accession>
<evidence type="ECO:0000259" key="8">
    <source>
        <dbReference type="Pfam" id="PF07715"/>
    </source>
</evidence>
<keyword evidence="5 7" id="KW-0472">Membrane</keyword>
<dbReference type="FunFam" id="2.170.130.10:FF:000008">
    <property type="entry name" value="SusC/RagA family TonB-linked outer membrane protein"/>
    <property type="match status" value="1"/>
</dbReference>
<dbReference type="SUPFAM" id="SSF49464">
    <property type="entry name" value="Carboxypeptidase regulatory domain-like"/>
    <property type="match status" value="1"/>
</dbReference>
<keyword evidence="10" id="KW-1185">Reference proteome</keyword>
<reference evidence="9 10" key="1">
    <citation type="submission" date="2024-04" db="EMBL/GenBank/DDBJ databases">
        <title>Novel genus in family Flammeovirgaceae.</title>
        <authorList>
            <person name="Nguyen T.H."/>
            <person name="Vuong T.Q."/>
            <person name="Le H."/>
            <person name="Kim S.-G."/>
        </authorList>
    </citation>
    <scope>NUCLEOTIDE SEQUENCE [LARGE SCALE GENOMIC DNA]</scope>
    <source>
        <strain evidence="9 10">JCM 23209</strain>
    </source>
</reference>
<dbReference type="Gene3D" id="2.170.130.10">
    <property type="entry name" value="TonB-dependent receptor, plug domain"/>
    <property type="match status" value="1"/>
</dbReference>
<feature type="domain" description="TonB-dependent receptor plug" evidence="8">
    <location>
        <begin position="235"/>
        <end position="342"/>
    </location>
</feature>
<name>A0AAW9SFS2_9BACT</name>
<comment type="caution">
    <text evidence="9">The sequence shown here is derived from an EMBL/GenBank/DDBJ whole genome shotgun (WGS) entry which is preliminary data.</text>
</comment>
<dbReference type="Pfam" id="PF13715">
    <property type="entry name" value="CarbopepD_reg_2"/>
    <property type="match status" value="1"/>
</dbReference>
<dbReference type="PROSITE" id="PS52016">
    <property type="entry name" value="TONB_DEPENDENT_REC_3"/>
    <property type="match status" value="1"/>
</dbReference>
<dbReference type="InterPro" id="IPR008969">
    <property type="entry name" value="CarboxyPept-like_regulatory"/>
</dbReference>
<evidence type="ECO:0000313" key="10">
    <source>
        <dbReference type="Proteomes" id="UP001403385"/>
    </source>
</evidence>
<evidence type="ECO:0000256" key="6">
    <source>
        <dbReference type="ARBA" id="ARBA00023237"/>
    </source>
</evidence>
<keyword evidence="4 7" id="KW-0812">Transmembrane</keyword>
<dbReference type="InterPro" id="IPR023997">
    <property type="entry name" value="TonB-dep_OMP_SusC/RagA_CS"/>
</dbReference>
<organism evidence="9 10">
    <name type="scientific">Rapidithrix thailandica</name>
    <dbReference type="NCBI Taxonomy" id="413964"/>
    <lineage>
        <taxon>Bacteria</taxon>
        <taxon>Pseudomonadati</taxon>
        <taxon>Bacteroidota</taxon>
        <taxon>Cytophagia</taxon>
        <taxon>Cytophagales</taxon>
        <taxon>Flammeovirgaceae</taxon>
        <taxon>Rapidithrix</taxon>
    </lineage>
</organism>
<dbReference type="SUPFAM" id="SSF56935">
    <property type="entry name" value="Porins"/>
    <property type="match status" value="1"/>
</dbReference>
<evidence type="ECO:0000256" key="3">
    <source>
        <dbReference type="ARBA" id="ARBA00022452"/>
    </source>
</evidence>
<dbReference type="Pfam" id="PF07715">
    <property type="entry name" value="Plug"/>
    <property type="match status" value="1"/>
</dbReference>
<dbReference type="NCBIfam" id="TIGR04056">
    <property type="entry name" value="OMP_RagA_SusC"/>
    <property type="match status" value="1"/>
</dbReference>
<dbReference type="InterPro" id="IPR036942">
    <property type="entry name" value="Beta-barrel_TonB_sf"/>
</dbReference>
<protein>
    <submittedName>
        <fullName evidence="9">TonB-dependent receptor</fullName>
    </submittedName>
</protein>
<evidence type="ECO:0000256" key="5">
    <source>
        <dbReference type="ARBA" id="ARBA00023136"/>
    </source>
</evidence>
<dbReference type="GO" id="GO:0009279">
    <property type="term" value="C:cell outer membrane"/>
    <property type="evidence" value="ECO:0007669"/>
    <property type="project" value="UniProtKB-SubCell"/>
</dbReference>
<keyword evidence="6 7" id="KW-0998">Cell outer membrane</keyword>
<keyword evidence="3 7" id="KW-1134">Transmembrane beta strand</keyword>
<gene>
    <name evidence="9" type="ORF">AAG747_16680</name>
</gene>
<comment type="similarity">
    <text evidence="7">Belongs to the TonB-dependent receptor family.</text>
</comment>
<evidence type="ECO:0000313" key="9">
    <source>
        <dbReference type="EMBL" id="MEN7549561.1"/>
    </source>
</evidence>
<dbReference type="Gene3D" id="2.40.170.20">
    <property type="entry name" value="TonB-dependent receptor, beta-barrel domain"/>
    <property type="match status" value="1"/>
</dbReference>
<proteinExistence type="inferred from homology"/>
<dbReference type="EMBL" id="JBDKWZ010000009">
    <property type="protein sequence ID" value="MEN7549561.1"/>
    <property type="molecule type" value="Genomic_DNA"/>
</dbReference>
<dbReference type="NCBIfam" id="TIGR04057">
    <property type="entry name" value="SusC_RagA_signa"/>
    <property type="match status" value="1"/>
</dbReference>
<evidence type="ECO:0000256" key="1">
    <source>
        <dbReference type="ARBA" id="ARBA00004571"/>
    </source>
</evidence>
<evidence type="ECO:0000256" key="7">
    <source>
        <dbReference type="PROSITE-ProRule" id="PRU01360"/>
    </source>
</evidence>
<sequence length="1102" mass="123672">MNLNLLRQIILMSKYALYGIFLQTLLGSLLLAKDGKAQKVSIDEIYLSINLQDATLKEVFDSISKKTNFKFAYEKYYVDLQEKLNATTLSSPDQQASLGNLLRKISRNSNLKFKRVNNSIFVSSKGIFSKNVEEVMDTPMAQDVTISGKVTAQEDGTPLPGVSILVAGTAIGSTTNLDGEYKITAPEGSTLIFSYIGYKSQEITLGNQTVLNVSLSPDVSQLEEVVVVGYGSQKKSDMTGSVVAINTKELEDRPNTNVLQSLQSAIPGLNITNTNSEPGASPSVLLRGANSLTADNEPLMIVDGIPYSGNMNDFNPNDIESVSVLKDASAAAIYGSRGSNGVILITTKRGEKGKAKINYRGYYGVQMVENKLDLLDGPGYVKFIQDFKRYNGSSDLDPENILMNSELENYQNGHENDWQDLVFRAAPQQEHQISVSGGSDKTQYYTSFAYLDQKGVVENSSFKRYSIRTNLDQTITDWFKLGLSIQLSKKDYGGLRPSITNAIKISPYGKLKDENGKYTFYPQEPQQYYSNPFADDGAYQDRFSQEAFTNFFADIQLPFIPGLSYRINTGYNFNAYDMGNYYGKETLTGRQPSGLANVENTLTKEWTLENILKYQKTFGVHRLNVTALYSSQGWDKKVATMEGKGFVNDDNLYHDMEGAEQLKGNTILTEKGMISYMFRVNYSLLDKYFITVTGRKDGFSGFGENNKYGFFPSVALGWTLSEENFIKNISVIDYLKLRLSYGRNGNQAIDPYKTKDGFANRYYVYGDQGEMANGVVLNTVGNPNLRWEGTNSLNIGIDYELLDNRLSGTIDFYKSNTTDLLMSRQVPVMNGYRSMYYNVGETQNWGIEFNVKSVNIDNGNFQWTTNLNFSLNRDEIVALRGDGKDDLANKWFIGEPLRVYYDYRMIGVWQEGDDIANSAQPSAKPGDAKIKDVNEDGKITKEDREIIGSRLPKWIGGITNTFSYKNFSLSIFINTVQGITRQNNLLDPGEWLPEKNTNYLDIPYWTPERPSNEFVSPGYNENSLGHMYYQDASYVRIRDISLAYRFPAATLDRLGLSNLKLYLSGRNLHTFTDWIGYDPESSNSYGAYPNARTFILGVNLSL</sequence>
<dbReference type="AlphaFoldDB" id="A0AAW9SFS2"/>
<dbReference type="InterPro" id="IPR037066">
    <property type="entry name" value="Plug_dom_sf"/>
</dbReference>
<evidence type="ECO:0000256" key="2">
    <source>
        <dbReference type="ARBA" id="ARBA00022448"/>
    </source>
</evidence>
<keyword evidence="2 7" id="KW-0813">Transport</keyword>
<dbReference type="InterPro" id="IPR039426">
    <property type="entry name" value="TonB-dep_rcpt-like"/>
</dbReference>
<dbReference type="Gene3D" id="2.60.40.1120">
    <property type="entry name" value="Carboxypeptidase-like, regulatory domain"/>
    <property type="match status" value="1"/>
</dbReference>
<evidence type="ECO:0000256" key="4">
    <source>
        <dbReference type="ARBA" id="ARBA00022692"/>
    </source>
</evidence>